<organism evidence="7">
    <name type="scientific">marine metagenome</name>
    <dbReference type="NCBI Taxonomy" id="408172"/>
    <lineage>
        <taxon>unclassified sequences</taxon>
        <taxon>metagenomes</taxon>
        <taxon>ecological metagenomes</taxon>
    </lineage>
</organism>
<dbReference type="HAMAP" id="MF_00361">
    <property type="entry name" value="NAD_kinase"/>
    <property type="match status" value="1"/>
</dbReference>
<proteinExistence type="inferred from homology"/>
<keyword evidence="6" id="KW-0520">NAD</keyword>
<dbReference type="PANTHER" id="PTHR20275:SF0">
    <property type="entry name" value="NAD KINASE"/>
    <property type="match status" value="1"/>
</dbReference>
<evidence type="ECO:0000256" key="1">
    <source>
        <dbReference type="ARBA" id="ARBA00022679"/>
    </source>
</evidence>
<name>A0A381Q598_9ZZZZ</name>
<keyword evidence="1" id="KW-0808">Transferase</keyword>
<dbReference type="EMBL" id="UINC01001181">
    <property type="protein sequence ID" value="SUZ73499.1"/>
    <property type="molecule type" value="Genomic_DNA"/>
</dbReference>
<evidence type="ECO:0000256" key="4">
    <source>
        <dbReference type="ARBA" id="ARBA00022840"/>
    </source>
</evidence>
<dbReference type="Gene3D" id="2.60.200.30">
    <property type="entry name" value="Probable inorganic polyphosphate/atp-NAD kinase, domain 2"/>
    <property type="match status" value="1"/>
</dbReference>
<keyword evidence="2" id="KW-0547">Nucleotide-binding</keyword>
<dbReference type="PANTHER" id="PTHR20275">
    <property type="entry name" value="NAD KINASE"/>
    <property type="match status" value="1"/>
</dbReference>
<dbReference type="AlphaFoldDB" id="A0A381Q598"/>
<dbReference type="Pfam" id="PF01513">
    <property type="entry name" value="NAD_kinase"/>
    <property type="match status" value="1"/>
</dbReference>
<keyword evidence="5" id="KW-0521">NADP</keyword>
<dbReference type="GO" id="GO:0005524">
    <property type="term" value="F:ATP binding"/>
    <property type="evidence" value="ECO:0007669"/>
    <property type="project" value="UniProtKB-KW"/>
</dbReference>
<dbReference type="InterPro" id="IPR016064">
    <property type="entry name" value="NAD/diacylglycerol_kinase_sf"/>
</dbReference>
<dbReference type="InterPro" id="IPR002504">
    <property type="entry name" value="NADK"/>
</dbReference>
<dbReference type="GO" id="GO:0019674">
    <property type="term" value="P:NAD+ metabolic process"/>
    <property type="evidence" value="ECO:0007669"/>
    <property type="project" value="InterPro"/>
</dbReference>
<keyword evidence="4" id="KW-0067">ATP-binding</keyword>
<evidence type="ECO:0000256" key="3">
    <source>
        <dbReference type="ARBA" id="ARBA00022777"/>
    </source>
</evidence>
<evidence type="ECO:0000256" key="5">
    <source>
        <dbReference type="ARBA" id="ARBA00022857"/>
    </source>
</evidence>
<evidence type="ECO:0008006" key="8">
    <source>
        <dbReference type="Google" id="ProtNLM"/>
    </source>
</evidence>
<evidence type="ECO:0000256" key="2">
    <source>
        <dbReference type="ARBA" id="ARBA00022741"/>
    </source>
</evidence>
<dbReference type="FunFam" id="2.60.200.30:FF:000009">
    <property type="entry name" value="Poly(P)/ATP NAD kinase"/>
    <property type="match status" value="1"/>
</dbReference>
<gene>
    <name evidence="7" type="ORF">METZ01_LOCUS26353</name>
</gene>
<dbReference type="InterPro" id="IPR017437">
    <property type="entry name" value="ATP-NAD_kinase_PpnK-typ_C"/>
</dbReference>
<dbReference type="GO" id="GO:0006741">
    <property type="term" value="P:NADP+ biosynthetic process"/>
    <property type="evidence" value="ECO:0007669"/>
    <property type="project" value="InterPro"/>
</dbReference>
<protein>
    <recommendedName>
        <fullName evidence="8">NAD kinase</fullName>
    </recommendedName>
</protein>
<dbReference type="Pfam" id="PF20143">
    <property type="entry name" value="NAD_kinase_C"/>
    <property type="match status" value="1"/>
</dbReference>
<dbReference type="GO" id="GO:0003951">
    <property type="term" value="F:NAD+ kinase activity"/>
    <property type="evidence" value="ECO:0007669"/>
    <property type="project" value="InterPro"/>
</dbReference>
<dbReference type="InterPro" id="IPR017438">
    <property type="entry name" value="ATP-NAD_kinase_N"/>
</dbReference>
<keyword evidence="3" id="KW-0418">Kinase</keyword>
<dbReference type="SUPFAM" id="SSF111331">
    <property type="entry name" value="NAD kinase/diacylglycerol kinase-like"/>
    <property type="match status" value="1"/>
</dbReference>
<sequence>MLILGGDGTLLGMARRIAVADADPPILAINFGGLGFLTEITLPELYEALASSIDGTARVDHRRMLQSHVLHDGEVRTKEIVLNDVVITKSALSGILDLSVSVGDQFVARFRADGLIIATPTGSTAYNLSAGGPIVHPLVNAVVLTPIAPHTLTNRPVVLPESARIRVEPELAIRPARAFASFDGQTGFELEPGDSVTVETARRPLRVIRSAARPYFAVLREKLRWTER</sequence>
<evidence type="ECO:0000256" key="6">
    <source>
        <dbReference type="ARBA" id="ARBA00023027"/>
    </source>
</evidence>
<reference evidence="7" key="1">
    <citation type="submission" date="2018-05" db="EMBL/GenBank/DDBJ databases">
        <authorList>
            <person name="Lanie J.A."/>
            <person name="Ng W.-L."/>
            <person name="Kazmierczak K.M."/>
            <person name="Andrzejewski T.M."/>
            <person name="Davidsen T.M."/>
            <person name="Wayne K.J."/>
            <person name="Tettelin H."/>
            <person name="Glass J.I."/>
            <person name="Rusch D."/>
            <person name="Podicherti R."/>
            <person name="Tsui H.-C.T."/>
            <person name="Winkler M.E."/>
        </authorList>
    </citation>
    <scope>NUCLEOTIDE SEQUENCE</scope>
</reference>
<accession>A0A381Q598</accession>
<dbReference type="Gene3D" id="3.40.50.10330">
    <property type="entry name" value="Probable inorganic polyphosphate/atp-NAD kinase, domain 1"/>
    <property type="match status" value="1"/>
</dbReference>
<evidence type="ECO:0000313" key="7">
    <source>
        <dbReference type="EMBL" id="SUZ73499.1"/>
    </source>
</evidence>